<keyword evidence="6" id="KW-1003">Cell membrane</keyword>
<feature type="transmembrane region" description="Helical" evidence="6">
    <location>
        <begin position="229"/>
        <end position="250"/>
    </location>
</feature>
<keyword evidence="5 6" id="KW-0472">Membrane</keyword>
<comment type="subcellular location">
    <subcellularLocation>
        <location evidence="6">Cell membrane</location>
        <topology evidence="6">Multi-pass membrane protein</topology>
    </subcellularLocation>
    <subcellularLocation>
        <location evidence="1">Membrane</location>
    </subcellularLocation>
</comment>
<dbReference type="Proteomes" id="UP001237737">
    <property type="component" value="Unassembled WGS sequence"/>
</dbReference>
<keyword evidence="3 6" id="KW-0812">Transmembrane</keyword>
<reference evidence="7 8" key="1">
    <citation type="submission" date="2023-07" db="EMBL/GenBank/DDBJ databases">
        <title>Sorghum-associated microbial communities from plants grown in Nebraska, USA.</title>
        <authorList>
            <person name="Schachtman D."/>
        </authorList>
    </citation>
    <scope>NUCLEOTIDE SEQUENCE [LARGE SCALE GENOMIC DNA]</scope>
    <source>
        <strain evidence="7 8">CC60</strain>
    </source>
</reference>
<dbReference type="EMBL" id="JAUSSK010000002">
    <property type="protein sequence ID" value="MDQ0009136.1"/>
    <property type="molecule type" value="Genomic_DNA"/>
</dbReference>
<proteinExistence type="inferred from homology"/>
<sequence length="266" mass="29057">MSTEGADDTTTPRRPRGVFVLGLLALLGALLFAGFVALGVWQVQRRAWKHDLVARVDARVHAQPVDAPGRGQWPVVSAANDEYRRVKLIGRFLQDKSVRVRASTELGMGSWLLTPMRLRSGDVVIVNRGFVSPTWCGGKATCTPGPSGEISVTGLLRVSEPKGAFLQPNRPAEDRWFSRDVAAIATAKGLGDVAPYFVDADAASSPGRGEGNDGPVGGLTVIAFPDNHLMYAITWFTMALLTLLAAWIVWKDERRKRKDERREPRA</sequence>
<dbReference type="PROSITE" id="PS50895">
    <property type="entry name" value="SURF1"/>
    <property type="match status" value="1"/>
</dbReference>
<dbReference type="PANTHER" id="PTHR23427:SF2">
    <property type="entry name" value="SURFEIT LOCUS PROTEIN 1"/>
    <property type="match status" value="1"/>
</dbReference>
<evidence type="ECO:0000256" key="6">
    <source>
        <dbReference type="RuleBase" id="RU363076"/>
    </source>
</evidence>
<evidence type="ECO:0000313" key="7">
    <source>
        <dbReference type="EMBL" id="MDQ0009136.1"/>
    </source>
</evidence>
<keyword evidence="8" id="KW-1185">Reference proteome</keyword>
<evidence type="ECO:0000256" key="5">
    <source>
        <dbReference type="ARBA" id="ARBA00023136"/>
    </source>
</evidence>
<dbReference type="Pfam" id="PF02104">
    <property type="entry name" value="SURF1"/>
    <property type="match status" value="1"/>
</dbReference>
<comment type="caution">
    <text evidence="7">The sequence shown here is derived from an EMBL/GenBank/DDBJ whole genome shotgun (WGS) entry which is preliminary data.</text>
</comment>
<dbReference type="CDD" id="cd06662">
    <property type="entry name" value="SURF1"/>
    <property type="match status" value="1"/>
</dbReference>
<feature type="transmembrane region" description="Helical" evidence="6">
    <location>
        <begin position="18"/>
        <end position="41"/>
    </location>
</feature>
<comment type="similarity">
    <text evidence="2 6">Belongs to the SURF1 family.</text>
</comment>
<organism evidence="7 8">
    <name type="scientific">Luteibacter jiangsuensis</name>
    <dbReference type="NCBI Taxonomy" id="637577"/>
    <lineage>
        <taxon>Bacteria</taxon>
        <taxon>Pseudomonadati</taxon>
        <taxon>Pseudomonadota</taxon>
        <taxon>Gammaproteobacteria</taxon>
        <taxon>Lysobacterales</taxon>
        <taxon>Rhodanobacteraceae</taxon>
        <taxon>Luteibacter</taxon>
    </lineage>
</organism>
<dbReference type="RefSeq" id="WP_306848402.1">
    <property type="nucleotide sequence ID" value="NZ_JAUSSK010000002.1"/>
</dbReference>
<protein>
    <recommendedName>
        <fullName evidence="6">SURF1-like protein</fullName>
    </recommendedName>
</protein>
<evidence type="ECO:0000256" key="3">
    <source>
        <dbReference type="ARBA" id="ARBA00022692"/>
    </source>
</evidence>
<evidence type="ECO:0000256" key="1">
    <source>
        <dbReference type="ARBA" id="ARBA00004370"/>
    </source>
</evidence>
<evidence type="ECO:0000256" key="2">
    <source>
        <dbReference type="ARBA" id="ARBA00007165"/>
    </source>
</evidence>
<dbReference type="InterPro" id="IPR045214">
    <property type="entry name" value="Surf1/Surf4"/>
</dbReference>
<evidence type="ECO:0000256" key="4">
    <source>
        <dbReference type="ARBA" id="ARBA00022989"/>
    </source>
</evidence>
<evidence type="ECO:0000313" key="8">
    <source>
        <dbReference type="Proteomes" id="UP001237737"/>
    </source>
</evidence>
<dbReference type="InterPro" id="IPR002994">
    <property type="entry name" value="Surf1/Shy1"/>
</dbReference>
<accession>A0ABT9SVW9</accession>
<name>A0ABT9SVW9_9GAMM</name>
<gene>
    <name evidence="7" type="ORF">J2T07_001313</name>
</gene>
<dbReference type="PANTHER" id="PTHR23427">
    <property type="entry name" value="SURFEIT LOCUS PROTEIN"/>
    <property type="match status" value="1"/>
</dbReference>
<keyword evidence="4 6" id="KW-1133">Transmembrane helix</keyword>